<dbReference type="RefSeq" id="WP_087489257.1">
    <property type="nucleotide sequence ID" value="NZ_CP015579.1"/>
</dbReference>
<dbReference type="Proteomes" id="UP000195729">
    <property type="component" value="Chromosome"/>
</dbReference>
<dbReference type="OrthoDB" id="7351211at2"/>
<sequence>MLYIVECGFSDPGSEAEWNDFYSQQKLPALISVSGFLTSQRFRATDGGCPKYLAVHTIGSTEVLHGEEYRQKGGGNFSRWQPHITDWRRNIYSGVSLAPAVRKNHFLLISESGPEPLLKAGISPEYLQAVALDQFPSQRWIAVASEEISDIQDLLSQGVFCYQPMADQLTPLVMSA</sequence>
<reference evidence="3 4" key="1">
    <citation type="submission" date="2016-05" db="EMBL/GenBank/DDBJ databases">
        <title>Complete genome sequence of two 2,5-diketo-D-glunonic acid producing strain Tatumella citrea.</title>
        <authorList>
            <person name="Duan C."/>
            <person name="Yang J."/>
            <person name="Yang S."/>
        </authorList>
    </citation>
    <scope>NUCLEOTIDE SEQUENCE [LARGE SCALE GENOMIC DNA]</scope>
    <source>
        <strain evidence="2 3">ATCC 39140</strain>
        <strain evidence="1 4">DSM 13699</strain>
    </source>
</reference>
<dbReference type="AlphaFoldDB" id="A0A1Y0LA13"/>
<name>A0A1Y0LA13_TATCI</name>
<evidence type="ECO:0000313" key="3">
    <source>
        <dbReference type="Proteomes" id="UP000195729"/>
    </source>
</evidence>
<dbReference type="EMBL" id="CP015579">
    <property type="protein sequence ID" value="ARU94886.1"/>
    <property type="molecule type" value="Genomic_DNA"/>
</dbReference>
<organism evidence="1 4">
    <name type="scientific">Tatumella citrea</name>
    <name type="common">Pantoea citrea</name>
    <dbReference type="NCBI Taxonomy" id="53336"/>
    <lineage>
        <taxon>Bacteria</taxon>
        <taxon>Pseudomonadati</taxon>
        <taxon>Pseudomonadota</taxon>
        <taxon>Gammaproteobacteria</taxon>
        <taxon>Enterobacterales</taxon>
        <taxon>Erwiniaceae</taxon>
        <taxon>Tatumella</taxon>
    </lineage>
</organism>
<gene>
    <name evidence="1" type="ORF">A7K98_14670</name>
    <name evidence="2" type="ORF">A7K99_14655</name>
</gene>
<dbReference type="EMBL" id="CP015581">
    <property type="protein sequence ID" value="ARU98924.1"/>
    <property type="molecule type" value="Genomic_DNA"/>
</dbReference>
<keyword evidence="3" id="KW-1185">Reference proteome</keyword>
<evidence type="ECO:0000313" key="2">
    <source>
        <dbReference type="EMBL" id="ARU98924.1"/>
    </source>
</evidence>
<dbReference type="KEGG" id="tci:A7K98_14670"/>
<protein>
    <submittedName>
        <fullName evidence="1">Sugar ABC transporter</fullName>
    </submittedName>
</protein>
<proteinExistence type="predicted"/>
<evidence type="ECO:0000313" key="1">
    <source>
        <dbReference type="EMBL" id="ARU94886.1"/>
    </source>
</evidence>
<dbReference type="Proteomes" id="UP000195814">
    <property type="component" value="Chromosome"/>
</dbReference>
<accession>A0A1Y0LA13</accession>
<evidence type="ECO:0000313" key="4">
    <source>
        <dbReference type="Proteomes" id="UP000195814"/>
    </source>
</evidence>